<dbReference type="RefSeq" id="WP_188566146.1">
    <property type="nucleotide sequence ID" value="NZ_BMED01000002.1"/>
</dbReference>
<dbReference type="EMBL" id="BMED01000002">
    <property type="protein sequence ID" value="GGC74784.1"/>
    <property type="molecule type" value="Genomic_DNA"/>
</dbReference>
<organism evidence="2 3">
    <name type="scientific">Undibacterium terreum</name>
    <dbReference type="NCBI Taxonomy" id="1224302"/>
    <lineage>
        <taxon>Bacteria</taxon>
        <taxon>Pseudomonadati</taxon>
        <taxon>Pseudomonadota</taxon>
        <taxon>Betaproteobacteria</taxon>
        <taxon>Burkholderiales</taxon>
        <taxon>Oxalobacteraceae</taxon>
        <taxon>Undibacterium</taxon>
    </lineage>
</organism>
<protein>
    <submittedName>
        <fullName evidence="2">Membrane protein</fullName>
    </submittedName>
</protein>
<dbReference type="NCBIfam" id="TIGR03510">
    <property type="entry name" value="XapX"/>
    <property type="match status" value="1"/>
</dbReference>
<feature type="transmembrane region" description="Helical" evidence="1">
    <location>
        <begin position="29"/>
        <end position="49"/>
    </location>
</feature>
<evidence type="ECO:0000313" key="3">
    <source>
        <dbReference type="Proteomes" id="UP000637423"/>
    </source>
</evidence>
<name>A0A916UJM3_9BURK</name>
<dbReference type="InterPro" id="IPR020017">
    <property type="entry name" value="XapX_domain"/>
</dbReference>
<keyword evidence="1" id="KW-0812">Transmembrane</keyword>
<keyword evidence="1" id="KW-1133">Transmembrane helix</keyword>
<dbReference type="Proteomes" id="UP000637423">
    <property type="component" value="Unassembled WGS sequence"/>
</dbReference>
<comment type="caution">
    <text evidence="2">The sequence shown here is derived from an EMBL/GenBank/DDBJ whole genome shotgun (WGS) entry which is preliminary data.</text>
</comment>
<evidence type="ECO:0000313" key="2">
    <source>
        <dbReference type="EMBL" id="GGC74784.1"/>
    </source>
</evidence>
<reference evidence="2" key="1">
    <citation type="journal article" date="2014" name="Int. J. Syst. Evol. Microbiol.">
        <title>Complete genome sequence of Corynebacterium casei LMG S-19264T (=DSM 44701T), isolated from a smear-ripened cheese.</title>
        <authorList>
            <consortium name="US DOE Joint Genome Institute (JGI-PGF)"/>
            <person name="Walter F."/>
            <person name="Albersmeier A."/>
            <person name="Kalinowski J."/>
            <person name="Ruckert C."/>
        </authorList>
    </citation>
    <scope>NUCLEOTIDE SEQUENCE</scope>
    <source>
        <strain evidence="2">CGMCC 1.10998</strain>
    </source>
</reference>
<sequence>MKIYIVSLAAGLLVGIIYGVLNVRSPAPPVIALVGLLGILLGEQIPPLVRQIMAKDAAQVSWFGGQVKPHLFGHLPQGQRKADAIAAKPEKPGKLS</sequence>
<keyword evidence="1" id="KW-0472">Membrane</keyword>
<dbReference type="Pfam" id="PF07235">
    <property type="entry name" value="DUF1427"/>
    <property type="match status" value="1"/>
</dbReference>
<proteinExistence type="predicted"/>
<evidence type="ECO:0000256" key="1">
    <source>
        <dbReference type="SAM" id="Phobius"/>
    </source>
</evidence>
<accession>A0A916UJM3</accession>
<reference evidence="2" key="2">
    <citation type="submission" date="2020-09" db="EMBL/GenBank/DDBJ databases">
        <authorList>
            <person name="Sun Q."/>
            <person name="Zhou Y."/>
        </authorList>
    </citation>
    <scope>NUCLEOTIDE SEQUENCE</scope>
    <source>
        <strain evidence="2">CGMCC 1.10998</strain>
    </source>
</reference>
<gene>
    <name evidence="2" type="ORF">GCM10011396_22530</name>
</gene>
<dbReference type="AlphaFoldDB" id="A0A916UJM3"/>
<dbReference type="InterPro" id="IPR009872">
    <property type="entry name" value="DUF1427"/>
</dbReference>
<keyword evidence="3" id="KW-1185">Reference proteome</keyword>